<dbReference type="SMART" id="SM00355">
    <property type="entry name" value="ZnF_C2H2"/>
    <property type="match status" value="10"/>
</dbReference>
<feature type="domain" description="C2H2-type" evidence="11">
    <location>
        <begin position="113"/>
        <end position="141"/>
    </location>
</feature>
<dbReference type="GO" id="GO:0000122">
    <property type="term" value="P:negative regulation of transcription by RNA polymerase II"/>
    <property type="evidence" value="ECO:0007669"/>
    <property type="project" value="UniProtKB-ARBA"/>
</dbReference>
<dbReference type="SUPFAM" id="SSF57667">
    <property type="entry name" value="beta-beta-alpha zinc fingers"/>
    <property type="match status" value="5"/>
</dbReference>
<proteinExistence type="predicted"/>
<feature type="domain" description="C2H2-type" evidence="11">
    <location>
        <begin position="442"/>
        <end position="469"/>
    </location>
</feature>
<dbReference type="GO" id="GO:0000978">
    <property type="term" value="F:RNA polymerase II cis-regulatory region sequence-specific DNA binding"/>
    <property type="evidence" value="ECO:0007669"/>
    <property type="project" value="TreeGrafter"/>
</dbReference>
<evidence type="ECO:0000259" key="11">
    <source>
        <dbReference type="PROSITE" id="PS50157"/>
    </source>
</evidence>
<evidence type="ECO:0000313" key="12">
    <source>
        <dbReference type="EMBL" id="KAJ6642044.1"/>
    </source>
</evidence>
<comment type="subcellular location">
    <subcellularLocation>
        <location evidence="1">Nucleus</location>
    </subcellularLocation>
</comment>
<keyword evidence="9" id="KW-0539">Nucleus</keyword>
<dbReference type="GO" id="GO:0001228">
    <property type="term" value="F:DNA-binding transcription activator activity, RNA polymerase II-specific"/>
    <property type="evidence" value="ECO:0007669"/>
    <property type="project" value="TreeGrafter"/>
</dbReference>
<dbReference type="Gene3D" id="3.30.160.60">
    <property type="entry name" value="Classic Zinc Finger"/>
    <property type="match status" value="7"/>
</dbReference>
<dbReference type="Pfam" id="PF00096">
    <property type="entry name" value="zf-C2H2"/>
    <property type="match status" value="4"/>
</dbReference>
<evidence type="ECO:0000256" key="3">
    <source>
        <dbReference type="ARBA" id="ARBA00022737"/>
    </source>
</evidence>
<evidence type="ECO:0000256" key="6">
    <source>
        <dbReference type="ARBA" id="ARBA00023015"/>
    </source>
</evidence>
<evidence type="ECO:0000256" key="1">
    <source>
        <dbReference type="ARBA" id="ARBA00004123"/>
    </source>
</evidence>
<keyword evidence="7" id="KW-0238">DNA-binding</keyword>
<evidence type="ECO:0000256" key="7">
    <source>
        <dbReference type="ARBA" id="ARBA00023125"/>
    </source>
</evidence>
<keyword evidence="13" id="KW-1185">Reference proteome</keyword>
<dbReference type="OrthoDB" id="8922241at2759"/>
<dbReference type="FunFam" id="3.30.160.60:FF:000052">
    <property type="entry name" value="zinc finger protein 546 isoform X1"/>
    <property type="match status" value="1"/>
</dbReference>
<dbReference type="AlphaFoldDB" id="A0A9Q0S2E9"/>
<feature type="domain" description="C2H2-type" evidence="11">
    <location>
        <begin position="366"/>
        <end position="393"/>
    </location>
</feature>
<keyword evidence="5" id="KW-0862">Zinc</keyword>
<comment type="caution">
    <text evidence="12">The sequence shown here is derived from an EMBL/GenBank/DDBJ whole genome shotgun (WGS) entry which is preliminary data.</text>
</comment>
<evidence type="ECO:0000256" key="10">
    <source>
        <dbReference type="PROSITE-ProRule" id="PRU00042"/>
    </source>
</evidence>
<dbReference type="PANTHER" id="PTHR24393">
    <property type="entry name" value="ZINC FINGER PROTEIN"/>
    <property type="match status" value="1"/>
</dbReference>
<sequence>MMVESDGEFKPIVTVKSEGDFCTIPTTTIVTEEEFFNTYGFIFVTNVKIEASKLEDCFPRAEPLTEHTLSNGSEHIQDNIENNITTLRSKNVQVRLKNLHLRKTKTLDMATRFTCDICHKSYSNQNTIKRHFIEIHSDRGPFQKHLQDHMVVSNFDTPLECYLCKKKFFLMHFLLNHMRLHIKKYDCRICLRVFDQEKDLDDHLLTHSGKYRFECNVCAKGFTWSTSLARHLRIHTLERPFQCEQCEKSFKKKDYLIAHQRSHAGKVENKVDRSKFTWRFTNEKKFRRSKTYKRNATNGNWVKKEFKCQICTKILKSENELDKHFDEHTGKTLFECSICKQGFDYRTNLYRHIKRHMRKHAGIKPFKCDRCPRTYGDSNSLKAHIRCHNGEKVECDICFKKISDKSYLKIHKRLHTGELPFECSRCETKFRKNQTLKLHTCLKCDICSRYFPHKSAIRNHLLDHLKNGQNVYNTKRR</sequence>
<evidence type="ECO:0000313" key="13">
    <source>
        <dbReference type="Proteomes" id="UP001151699"/>
    </source>
</evidence>
<reference evidence="12" key="1">
    <citation type="submission" date="2022-07" db="EMBL/GenBank/DDBJ databases">
        <authorList>
            <person name="Trinca V."/>
            <person name="Uliana J.V.C."/>
            <person name="Torres T.T."/>
            <person name="Ward R.J."/>
            <person name="Monesi N."/>
        </authorList>
    </citation>
    <scope>NUCLEOTIDE SEQUENCE</scope>
    <source>
        <strain evidence="12">HSMRA1968</strain>
        <tissue evidence="12">Whole embryos</tissue>
    </source>
</reference>
<dbReference type="PROSITE" id="PS50157">
    <property type="entry name" value="ZINC_FINGER_C2H2_2"/>
    <property type="match status" value="10"/>
</dbReference>
<evidence type="ECO:0000256" key="5">
    <source>
        <dbReference type="ARBA" id="ARBA00022833"/>
    </source>
</evidence>
<feature type="non-terminal residue" evidence="12">
    <location>
        <position position="1"/>
    </location>
</feature>
<dbReference type="InterPro" id="IPR013087">
    <property type="entry name" value="Znf_C2H2_type"/>
</dbReference>
<feature type="domain" description="C2H2-type" evidence="11">
    <location>
        <begin position="306"/>
        <end position="333"/>
    </location>
</feature>
<keyword evidence="2" id="KW-0479">Metal-binding</keyword>
<dbReference type="GO" id="GO:0005634">
    <property type="term" value="C:nucleus"/>
    <property type="evidence" value="ECO:0007669"/>
    <property type="project" value="UniProtKB-SubCell"/>
</dbReference>
<organism evidence="12 13">
    <name type="scientific">Pseudolycoriella hygida</name>
    <dbReference type="NCBI Taxonomy" id="35572"/>
    <lineage>
        <taxon>Eukaryota</taxon>
        <taxon>Metazoa</taxon>
        <taxon>Ecdysozoa</taxon>
        <taxon>Arthropoda</taxon>
        <taxon>Hexapoda</taxon>
        <taxon>Insecta</taxon>
        <taxon>Pterygota</taxon>
        <taxon>Neoptera</taxon>
        <taxon>Endopterygota</taxon>
        <taxon>Diptera</taxon>
        <taxon>Nematocera</taxon>
        <taxon>Sciaroidea</taxon>
        <taxon>Sciaridae</taxon>
        <taxon>Pseudolycoriella</taxon>
    </lineage>
</organism>
<keyword evidence="3" id="KW-0677">Repeat</keyword>
<dbReference type="FunFam" id="3.30.160.60:FF:001465">
    <property type="entry name" value="Zinc finger protein 560"/>
    <property type="match status" value="1"/>
</dbReference>
<keyword evidence="6" id="KW-0805">Transcription regulation</keyword>
<protein>
    <submittedName>
        <fullName evidence="12">Zinc finger protein</fullName>
    </submittedName>
</protein>
<dbReference type="EMBL" id="WJQU01000002">
    <property type="protein sequence ID" value="KAJ6642044.1"/>
    <property type="molecule type" value="Genomic_DNA"/>
</dbReference>
<keyword evidence="8" id="KW-0804">Transcription</keyword>
<evidence type="ECO:0000256" key="2">
    <source>
        <dbReference type="ARBA" id="ARBA00022723"/>
    </source>
</evidence>
<feature type="domain" description="C2H2-type" evidence="11">
    <location>
        <begin position="241"/>
        <end position="268"/>
    </location>
</feature>
<accession>A0A9Q0S2E9</accession>
<dbReference type="Proteomes" id="UP001151699">
    <property type="component" value="Chromosome B"/>
</dbReference>
<dbReference type="PROSITE" id="PS00028">
    <property type="entry name" value="ZINC_FINGER_C2H2_1"/>
    <property type="match status" value="10"/>
</dbReference>
<keyword evidence="4 10" id="KW-0863">Zinc-finger</keyword>
<evidence type="ECO:0000256" key="8">
    <source>
        <dbReference type="ARBA" id="ARBA00023163"/>
    </source>
</evidence>
<feature type="domain" description="C2H2-type" evidence="11">
    <location>
        <begin position="334"/>
        <end position="365"/>
    </location>
</feature>
<dbReference type="InterPro" id="IPR036236">
    <property type="entry name" value="Znf_C2H2_sf"/>
</dbReference>
<name>A0A9Q0S2E9_9DIPT</name>
<gene>
    <name evidence="12" type="primary">Zfp26_3</name>
    <name evidence="12" type="ORF">Bhyg_06990</name>
</gene>
<evidence type="ECO:0000256" key="9">
    <source>
        <dbReference type="ARBA" id="ARBA00023242"/>
    </source>
</evidence>
<evidence type="ECO:0000256" key="4">
    <source>
        <dbReference type="ARBA" id="ARBA00022771"/>
    </source>
</evidence>
<feature type="domain" description="C2H2-type" evidence="11">
    <location>
        <begin position="213"/>
        <end position="240"/>
    </location>
</feature>
<dbReference type="PANTHER" id="PTHR24393:SF34">
    <property type="entry name" value="PR_SET DOMAIN 13"/>
    <property type="match status" value="1"/>
</dbReference>
<feature type="domain" description="C2H2-type" evidence="11">
    <location>
        <begin position="159"/>
        <end position="186"/>
    </location>
</feature>
<dbReference type="GO" id="GO:0008270">
    <property type="term" value="F:zinc ion binding"/>
    <property type="evidence" value="ECO:0007669"/>
    <property type="project" value="UniProtKB-KW"/>
</dbReference>
<feature type="domain" description="C2H2-type" evidence="11">
    <location>
        <begin position="393"/>
        <end position="420"/>
    </location>
</feature>
<dbReference type="FunFam" id="3.30.160.60:FF:000012">
    <property type="entry name" value="RB-associated KRAB zinc finger protein-like"/>
    <property type="match status" value="1"/>
</dbReference>
<feature type="domain" description="C2H2-type" evidence="11">
    <location>
        <begin position="185"/>
        <end position="212"/>
    </location>
</feature>